<protein>
    <submittedName>
        <fullName evidence="4">N-acetylmuramoyl-L-alanine amidase</fullName>
    </submittedName>
</protein>
<evidence type="ECO:0000256" key="2">
    <source>
        <dbReference type="SAM" id="SignalP"/>
    </source>
</evidence>
<keyword evidence="6" id="KW-1185">Reference proteome</keyword>
<accession>A0AAV4K228</accession>
<dbReference type="RefSeq" id="WP_017869540.1">
    <property type="nucleotide sequence ID" value="NZ_BMLZ01000004.1"/>
</dbReference>
<evidence type="ECO:0000256" key="1">
    <source>
        <dbReference type="ARBA" id="ARBA00022801"/>
    </source>
</evidence>
<dbReference type="PANTHER" id="PTHR30404:SF0">
    <property type="entry name" value="N-ACETYLMURAMOYL-L-ALANINE AMIDASE AMIC"/>
    <property type="match status" value="1"/>
</dbReference>
<evidence type="ECO:0000313" key="5">
    <source>
        <dbReference type="EMBL" id="GGP28877.1"/>
    </source>
</evidence>
<evidence type="ECO:0000313" key="6">
    <source>
        <dbReference type="Proteomes" id="UP000630135"/>
    </source>
</evidence>
<dbReference type="InterPro" id="IPR002508">
    <property type="entry name" value="MurNAc-LAA_cat"/>
</dbReference>
<evidence type="ECO:0000313" key="4">
    <source>
        <dbReference type="EMBL" id="GGI77782.1"/>
    </source>
</evidence>
<comment type="caution">
    <text evidence="4">The sequence shown here is derived from an EMBL/GenBank/DDBJ whole genome shotgun (WGS) entry which is preliminary data.</text>
</comment>
<dbReference type="SMART" id="SM00646">
    <property type="entry name" value="Ami_3"/>
    <property type="match status" value="1"/>
</dbReference>
<dbReference type="EMBL" id="BMLZ01000004">
    <property type="protein sequence ID" value="GGP28877.1"/>
    <property type="molecule type" value="Genomic_DNA"/>
</dbReference>
<gene>
    <name evidence="5" type="ORF">GCM10008021_05280</name>
    <name evidence="4" type="ORF">GCM10010914_10070</name>
</gene>
<evidence type="ECO:0000259" key="3">
    <source>
        <dbReference type="SMART" id="SM00646"/>
    </source>
</evidence>
<dbReference type="GO" id="GO:0009253">
    <property type="term" value="P:peptidoglycan catabolic process"/>
    <property type="evidence" value="ECO:0007669"/>
    <property type="project" value="InterPro"/>
</dbReference>
<dbReference type="GeneID" id="59164899"/>
<dbReference type="GO" id="GO:0030288">
    <property type="term" value="C:outer membrane-bounded periplasmic space"/>
    <property type="evidence" value="ECO:0007669"/>
    <property type="project" value="TreeGrafter"/>
</dbReference>
<feature type="domain" description="MurNAc-LAA" evidence="3">
    <location>
        <begin position="480"/>
        <end position="595"/>
    </location>
</feature>
<feature type="signal peptide" evidence="2">
    <location>
        <begin position="1"/>
        <end position="25"/>
    </location>
</feature>
<dbReference type="Pfam" id="PF01520">
    <property type="entry name" value="Amidase_3"/>
    <property type="match status" value="1"/>
</dbReference>
<dbReference type="EMBL" id="BMMA01000006">
    <property type="protein sequence ID" value="GGI77782.1"/>
    <property type="molecule type" value="Genomic_DNA"/>
</dbReference>
<sequence>MPPLRRSLLAAAALLFSAPLGTAAAAPRLIVAYPPDGHRVAHDHVILEGSVSPGARLTVGGRAAEVAPDGLYTLWWPLSPGVNTLRLVSTLGGLSSTRTVRVTRTVAAPLPARPAAIRPGSVIPAGRLEFWDAAHDSPAERQFEVGFEGSPGGRASFRVGGGSALPLREIRPGTYRAAFILPPERVLEQAPVAVSLTGQDGKTVTATAPGRVSTGTGPATATQTGAVRGLGINEAELALTTLDGQPLLYPREGMTFVAVGRQGDDLRVRLAPGLSALVTAKQVTLTRGLPPGAQPGPAVLDSEPGLGEAAPLGATGTSGDVRVRLPLGGVRLPFALEQGAGRLDLTLYGASFLPAPDGLRDPLLAGAEVTSPGPNIQRLTLRLSAAQGWGFHAGYEGDDLVLTVRRPPALDPARPLAGRVIVLDPGHGGSNLGGAGLLGLPEKLLTLPVARRAAELLRAQGAVVHLTRERDEFVGLTERGLLAEETRADLLVSLHHNALPDGRDPRGIRGPEMYYTWPQAEALAGHLLNALRTRLPELGPGAGLKPGANLALTRPSTQISLLVELAYLTDAGNVRVMHSPDGQEKLAQAVAAGIAQFYAAQTQGR</sequence>
<dbReference type="SUPFAM" id="SSF53187">
    <property type="entry name" value="Zn-dependent exopeptidases"/>
    <property type="match status" value="1"/>
</dbReference>
<dbReference type="InterPro" id="IPR013783">
    <property type="entry name" value="Ig-like_fold"/>
</dbReference>
<reference evidence="4" key="2">
    <citation type="journal article" date="2014" name="Int. J. Syst. Evol. Microbiol.">
        <title>Complete genome sequence of Corynebacterium casei LMG S-19264T (=DSM 44701T), isolated from a smear-ripened cheese.</title>
        <authorList>
            <consortium name="US DOE Joint Genome Institute (JGI-PGF)"/>
            <person name="Walter F."/>
            <person name="Albersmeier A."/>
            <person name="Kalinowski J."/>
            <person name="Ruckert C."/>
        </authorList>
    </citation>
    <scope>NUCLEOTIDE SEQUENCE</scope>
    <source>
        <strain evidence="4">CGMCC 1.8885</strain>
    </source>
</reference>
<keyword evidence="2" id="KW-0732">Signal</keyword>
<dbReference type="Gene3D" id="2.60.40.10">
    <property type="entry name" value="Immunoglobulins"/>
    <property type="match status" value="1"/>
</dbReference>
<keyword evidence="1" id="KW-0378">Hydrolase</keyword>
<reference evidence="4" key="4">
    <citation type="submission" date="2023-08" db="EMBL/GenBank/DDBJ databases">
        <authorList>
            <person name="Sun Q."/>
            <person name="Zhou Y."/>
        </authorList>
    </citation>
    <scope>NUCLEOTIDE SEQUENCE</scope>
    <source>
        <strain evidence="5">CGMCC 1.8884</strain>
        <strain evidence="4">CGMCC 1.8885</strain>
    </source>
</reference>
<evidence type="ECO:0000313" key="7">
    <source>
        <dbReference type="Proteomes" id="UP000652720"/>
    </source>
</evidence>
<reference evidence="5" key="1">
    <citation type="journal article" date="2014" name="Int. J. Syst. Evol. Microbiol.">
        <title>Complete genome of a new Firmicutes species belonging to the dominant human colonic microbiota ('Ruminococcus bicirculans') reveals two chromosomes and a selective capacity to utilize plant glucans.</title>
        <authorList>
            <consortium name="NISC Comparative Sequencing Program"/>
            <person name="Wegmann U."/>
            <person name="Louis P."/>
            <person name="Goesmann A."/>
            <person name="Henrissat B."/>
            <person name="Duncan S.H."/>
            <person name="Flint H.J."/>
        </authorList>
    </citation>
    <scope>NUCLEOTIDE SEQUENCE</scope>
    <source>
        <strain evidence="5">CGMCC 1.8884</strain>
    </source>
</reference>
<feature type="chain" id="PRO_5043573679" evidence="2">
    <location>
        <begin position="26"/>
        <end position="605"/>
    </location>
</feature>
<dbReference type="GO" id="GO:0008745">
    <property type="term" value="F:N-acetylmuramoyl-L-alanine amidase activity"/>
    <property type="evidence" value="ECO:0007669"/>
    <property type="project" value="InterPro"/>
</dbReference>
<dbReference type="Gene3D" id="3.40.630.40">
    <property type="entry name" value="Zn-dependent exopeptidases"/>
    <property type="match status" value="1"/>
</dbReference>
<dbReference type="AlphaFoldDB" id="A0AAV4K228"/>
<name>A0AAV4K228_9DEIO</name>
<organism evidence="4 7">
    <name type="scientific">Deinococcus wulumuqiensis</name>
    <dbReference type="NCBI Taxonomy" id="980427"/>
    <lineage>
        <taxon>Bacteria</taxon>
        <taxon>Thermotogati</taxon>
        <taxon>Deinococcota</taxon>
        <taxon>Deinococci</taxon>
        <taxon>Deinococcales</taxon>
        <taxon>Deinococcaceae</taxon>
        <taxon>Deinococcus</taxon>
    </lineage>
</organism>
<proteinExistence type="predicted"/>
<dbReference type="Proteomes" id="UP000652720">
    <property type="component" value="Unassembled WGS sequence"/>
</dbReference>
<reference evidence="6" key="3">
    <citation type="journal article" date="2019" name="Int. J. Syst. Evol. Microbiol.">
        <title>The Global Catalogue of Microorganisms (GCM) 10K type strain sequencing project: providing services to taxonomists for standard genome sequencing and annotation.</title>
        <authorList>
            <consortium name="The Broad Institute Genomics Platform"/>
            <consortium name="The Broad Institute Genome Sequencing Center for Infectious Disease"/>
            <person name="Wu L."/>
            <person name="Ma J."/>
        </authorList>
    </citation>
    <scope>NUCLEOTIDE SEQUENCE [LARGE SCALE GENOMIC DNA]</scope>
    <source>
        <strain evidence="6">CGMCC 1.8884</strain>
    </source>
</reference>
<dbReference type="CDD" id="cd02696">
    <property type="entry name" value="MurNAc-LAA"/>
    <property type="match status" value="1"/>
</dbReference>
<dbReference type="PANTHER" id="PTHR30404">
    <property type="entry name" value="N-ACETYLMURAMOYL-L-ALANINE AMIDASE"/>
    <property type="match status" value="1"/>
</dbReference>
<dbReference type="InterPro" id="IPR050695">
    <property type="entry name" value="N-acetylmuramoyl_amidase_3"/>
</dbReference>
<dbReference type="Proteomes" id="UP000630135">
    <property type="component" value="Unassembled WGS sequence"/>
</dbReference>